<evidence type="ECO:0000259" key="1">
    <source>
        <dbReference type="Pfam" id="PF01695"/>
    </source>
</evidence>
<protein>
    <submittedName>
        <fullName evidence="2">ATP-binding protein</fullName>
    </submittedName>
</protein>
<dbReference type="GO" id="GO:0005524">
    <property type="term" value="F:ATP binding"/>
    <property type="evidence" value="ECO:0007669"/>
    <property type="project" value="UniProtKB-KW"/>
</dbReference>
<sequence length="59" mass="6767">MITTNLSYKQWGTVFGDAPCLGALVDRSAQHCHVLDIDADSWRDKERLEKKGRAPRPRR</sequence>
<feature type="domain" description="IstB-like ATP-binding" evidence="1">
    <location>
        <begin position="1"/>
        <end position="49"/>
    </location>
</feature>
<comment type="caution">
    <text evidence="2">The sequence shown here is derived from an EMBL/GenBank/DDBJ whole genome shotgun (WGS) entry which is preliminary data.</text>
</comment>
<dbReference type="InterPro" id="IPR002611">
    <property type="entry name" value="IstB_ATP-bd"/>
</dbReference>
<gene>
    <name evidence="2" type="ORF">POL72_15390</name>
</gene>
<organism evidence="2 3">
    <name type="scientific">Sorangium atrum</name>
    <dbReference type="NCBI Taxonomy" id="2995308"/>
    <lineage>
        <taxon>Bacteria</taxon>
        <taxon>Pseudomonadati</taxon>
        <taxon>Myxococcota</taxon>
        <taxon>Polyangia</taxon>
        <taxon>Polyangiales</taxon>
        <taxon>Polyangiaceae</taxon>
        <taxon>Sorangium</taxon>
    </lineage>
</organism>
<dbReference type="Pfam" id="PF01695">
    <property type="entry name" value="IstB_IS21"/>
    <property type="match status" value="1"/>
</dbReference>
<dbReference type="RefSeq" id="WP_272096072.1">
    <property type="nucleotide sequence ID" value="NZ_JAQNDK010000002.1"/>
</dbReference>
<reference evidence="2 3" key="1">
    <citation type="submission" date="2023-01" db="EMBL/GenBank/DDBJ databases">
        <title>Minimal conservation of predation-associated metabolite biosynthetic gene clusters underscores biosynthetic potential of Myxococcota including descriptions for ten novel species: Archangium lansinium sp. nov., Myxococcus landrumus sp. nov., Nannocystis bai.</title>
        <authorList>
            <person name="Ahearne A."/>
            <person name="Stevens C."/>
            <person name="Dowd S."/>
        </authorList>
    </citation>
    <scope>NUCLEOTIDE SEQUENCE [LARGE SCALE GENOMIC DNA]</scope>
    <source>
        <strain evidence="2 3">WIWO2</strain>
    </source>
</reference>
<keyword evidence="3" id="KW-1185">Reference proteome</keyword>
<dbReference type="Gene3D" id="3.40.50.300">
    <property type="entry name" value="P-loop containing nucleotide triphosphate hydrolases"/>
    <property type="match status" value="1"/>
</dbReference>
<dbReference type="EMBL" id="JAQNDK010000002">
    <property type="protein sequence ID" value="MDC0679126.1"/>
    <property type="molecule type" value="Genomic_DNA"/>
</dbReference>
<dbReference type="Proteomes" id="UP001217485">
    <property type="component" value="Unassembled WGS sequence"/>
</dbReference>
<evidence type="ECO:0000313" key="2">
    <source>
        <dbReference type="EMBL" id="MDC0679126.1"/>
    </source>
</evidence>
<name>A0ABT5BY84_9BACT</name>
<keyword evidence="2" id="KW-0067">ATP-binding</keyword>
<evidence type="ECO:0000313" key="3">
    <source>
        <dbReference type="Proteomes" id="UP001217485"/>
    </source>
</evidence>
<keyword evidence="2" id="KW-0547">Nucleotide-binding</keyword>
<dbReference type="InterPro" id="IPR027417">
    <property type="entry name" value="P-loop_NTPase"/>
</dbReference>
<accession>A0ABT5BY84</accession>
<proteinExistence type="predicted"/>